<dbReference type="InParanoid" id="H3A6Y3"/>
<dbReference type="CDD" id="cd11304">
    <property type="entry name" value="Cadherin_repeat"/>
    <property type="match status" value="4"/>
</dbReference>
<keyword evidence="4" id="KW-0165">Cleavage on pair of basic residues</keyword>
<evidence type="ECO:0000256" key="14">
    <source>
        <dbReference type="ARBA" id="ARBA00023180"/>
    </source>
</evidence>
<feature type="domain" description="Cadherin" evidence="17">
    <location>
        <begin position="85"/>
        <end position="196"/>
    </location>
</feature>
<keyword evidence="19" id="KW-1185">Reference proteome</keyword>
<reference evidence="18" key="3">
    <citation type="submission" date="2025-09" db="UniProtKB">
        <authorList>
            <consortium name="Ensembl"/>
        </authorList>
    </citation>
    <scope>IDENTIFICATION</scope>
</reference>
<keyword evidence="6" id="KW-0479">Metal-binding</keyword>
<dbReference type="GO" id="GO:0005886">
    <property type="term" value="C:plasma membrane"/>
    <property type="evidence" value="ECO:0007669"/>
    <property type="project" value="UniProtKB-SubCell"/>
</dbReference>
<dbReference type="GeneTree" id="ENSGT01030000234624"/>
<feature type="domain" description="Cadherin" evidence="17">
    <location>
        <begin position="4"/>
        <end position="84"/>
    </location>
</feature>
<dbReference type="FunFam" id="2.60.40.60:FF:000068">
    <property type="entry name" value="Desmoglein 1"/>
    <property type="match status" value="1"/>
</dbReference>
<dbReference type="FunFam" id="2.60.40.60:FF:000011">
    <property type="entry name" value="Cadherin 1"/>
    <property type="match status" value="1"/>
</dbReference>
<dbReference type="EMBL" id="AFYH01234510">
    <property type="status" value="NOT_ANNOTATED_CDS"/>
    <property type="molecule type" value="Genomic_DNA"/>
</dbReference>
<evidence type="ECO:0000313" key="19">
    <source>
        <dbReference type="Proteomes" id="UP000008672"/>
    </source>
</evidence>
<evidence type="ECO:0000256" key="5">
    <source>
        <dbReference type="ARBA" id="ARBA00022692"/>
    </source>
</evidence>
<keyword evidence="11" id="KW-0965">Cell junction</keyword>
<evidence type="ECO:0000256" key="4">
    <source>
        <dbReference type="ARBA" id="ARBA00022685"/>
    </source>
</evidence>
<evidence type="ECO:0000256" key="1">
    <source>
        <dbReference type="ARBA" id="ARBA00004251"/>
    </source>
</evidence>
<dbReference type="InterPro" id="IPR050971">
    <property type="entry name" value="Cadherin-domain_protein"/>
</dbReference>
<keyword evidence="10" id="KW-0130">Cell adhesion</keyword>
<name>H3A6Y3_LATCH</name>
<keyword evidence="12 16" id="KW-1133">Transmembrane helix</keyword>
<dbReference type="Pfam" id="PF00028">
    <property type="entry name" value="Cadherin"/>
    <property type="match status" value="3"/>
</dbReference>
<proteinExistence type="predicted"/>
<dbReference type="PANTHER" id="PTHR24025:SF1">
    <property type="entry name" value="DESMOGLEIN-2"/>
    <property type="match status" value="1"/>
</dbReference>
<dbReference type="eggNOG" id="KOG3594">
    <property type="taxonomic scope" value="Eukaryota"/>
</dbReference>
<keyword evidence="8" id="KW-0677">Repeat</keyword>
<dbReference type="SUPFAM" id="SSF49313">
    <property type="entry name" value="Cadherin-like"/>
    <property type="match status" value="5"/>
</dbReference>
<dbReference type="GO" id="GO:0030057">
    <property type="term" value="C:desmosome"/>
    <property type="evidence" value="ECO:0007669"/>
    <property type="project" value="UniProtKB-SubCell"/>
</dbReference>
<dbReference type="InterPro" id="IPR009122">
    <property type="entry name" value="Desmosomal_cadherin"/>
</dbReference>
<dbReference type="FunFam" id="4.10.900.10:FF:000003">
    <property type="entry name" value="Desmoglein 1"/>
    <property type="match status" value="1"/>
</dbReference>
<dbReference type="PANTHER" id="PTHR24025">
    <property type="entry name" value="DESMOGLEIN FAMILY MEMBER"/>
    <property type="match status" value="1"/>
</dbReference>
<evidence type="ECO:0000313" key="18">
    <source>
        <dbReference type="Ensembl" id="ENSLACP00000005404.1"/>
    </source>
</evidence>
<keyword evidence="5 16" id="KW-0812">Transmembrane</keyword>
<dbReference type="PROSITE" id="PS50268">
    <property type="entry name" value="CADHERIN_2"/>
    <property type="match status" value="5"/>
</dbReference>
<organism evidence="18 19">
    <name type="scientific">Latimeria chalumnae</name>
    <name type="common">Coelacanth</name>
    <dbReference type="NCBI Taxonomy" id="7897"/>
    <lineage>
        <taxon>Eukaryota</taxon>
        <taxon>Metazoa</taxon>
        <taxon>Chordata</taxon>
        <taxon>Craniata</taxon>
        <taxon>Vertebrata</taxon>
        <taxon>Euteleostomi</taxon>
        <taxon>Coelacanthiformes</taxon>
        <taxon>Coelacanthidae</taxon>
        <taxon>Latimeria</taxon>
    </lineage>
</organism>
<keyword evidence="14" id="KW-0325">Glycoprotein</keyword>
<dbReference type="EMBL" id="AFYH01234513">
    <property type="status" value="NOT_ANNOTATED_CDS"/>
    <property type="molecule type" value="Genomic_DNA"/>
</dbReference>
<dbReference type="InterPro" id="IPR002126">
    <property type="entry name" value="Cadherin-like_dom"/>
</dbReference>
<evidence type="ECO:0000256" key="11">
    <source>
        <dbReference type="ARBA" id="ARBA00022949"/>
    </source>
</evidence>
<evidence type="ECO:0000256" key="8">
    <source>
        <dbReference type="ARBA" id="ARBA00022737"/>
    </source>
</evidence>
<evidence type="ECO:0000259" key="17">
    <source>
        <dbReference type="PROSITE" id="PS50268"/>
    </source>
</evidence>
<evidence type="ECO:0000256" key="10">
    <source>
        <dbReference type="ARBA" id="ARBA00022889"/>
    </source>
</evidence>
<protein>
    <recommendedName>
        <fullName evidence="17">Cadherin domain-containing protein</fullName>
    </recommendedName>
</protein>
<dbReference type="FunFam" id="2.60.40.60:FF:000031">
    <property type="entry name" value="Cadherin 3"/>
    <property type="match status" value="1"/>
</dbReference>
<keyword evidence="13 16" id="KW-0472">Membrane</keyword>
<dbReference type="EMBL" id="AFYH01234512">
    <property type="status" value="NOT_ANNOTATED_CDS"/>
    <property type="molecule type" value="Genomic_DNA"/>
</dbReference>
<dbReference type="EMBL" id="AFYH01234509">
    <property type="status" value="NOT_ANNOTATED_CDS"/>
    <property type="molecule type" value="Genomic_DNA"/>
</dbReference>
<dbReference type="Gene3D" id="4.10.900.10">
    <property type="entry name" value="TCF3-CBD (Catenin binding domain)"/>
    <property type="match status" value="1"/>
</dbReference>
<dbReference type="OMA" id="FDEHFLD"/>
<dbReference type="GO" id="GO:0005509">
    <property type="term" value="F:calcium ion binding"/>
    <property type="evidence" value="ECO:0007669"/>
    <property type="project" value="UniProtKB-UniRule"/>
</dbReference>
<dbReference type="InterPro" id="IPR027397">
    <property type="entry name" value="Catenin-bd_sf"/>
</dbReference>
<dbReference type="SMART" id="SM00112">
    <property type="entry name" value="CA"/>
    <property type="match status" value="4"/>
</dbReference>
<feature type="domain" description="Cadherin" evidence="17">
    <location>
        <begin position="197"/>
        <end position="316"/>
    </location>
</feature>
<dbReference type="FunCoup" id="H3A6Y3">
    <property type="interactions" value="852"/>
</dbReference>
<dbReference type="Ensembl" id="ENSLACT00000005452.1">
    <property type="protein sequence ID" value="ENSLACP00000005404.1"/>
    <property type="gene ID" value="ENSLACG00000004808.1"/>
</dbReference>
<dbReference type="AlphaFoldDB" id="H3A6Y3"/>
<dbReference type="EMBL" id="AFYH01234511">
    <property type="status" value="NOT_ANNOTATED_CDS"/>
    <property type="molecule type" value="Genomic_DNA"/>
</dbReference>
<dbReference type="Proteomes" id="UP000008672">
    <property type="component" value="Unassembled WGS sequence"/>
</dbReference>
<dbReference type="FunFam" id="2.60.40.60:FF:000083">
    <property type="entry name" value="Desmoglein 1"/>
    <property type="match status" value="1"/>
</dbReference>
<dbReference type="Bgee" id="ENSLACG00000004808">
    <property type="expression patterns" value="Expressed in pectoral fin and 1 other cell type or tissue"/>
</dbReference>
<dbReference type="GO" id="GO:0007156">
    <property type="term" value="P:homophilic cell adhesion via plasma membrane adhesion molecules"/>
    <property type="evidence" value="ECO:0007669"/>
    <property type="project" value="InterPro"/>
</dbReference>
<dbReference type="STRING" id="7897.ENSLACP00000005404"/>
<dbReference type="Gene3D" id="2.60.40.60">
    <property type="entry name" value="Cadherins"/>
    <property type="match status" value="5"/>
</dbReference>
<evidence type="ECO:0000256" key="2">
    <source>
        <dbReference type="ARBA" id="ARBA00004568"/>
    </source>
</evidence>
<evidence type="ECO:0000256" key="15">
    <source>
        <dbReference type="PROSITE-ProRule" id="PRU00043"/>
    </source>
</evidence>
<keyword evidence="9 15" id="KW-0106">Calcium</keyword>
<feature type="domain" description="Cadherin" evidence="17">
    <location>
        <begin position="440"/>
        <end position="535"/>
    </location>
</feature>
<reference evidence="18" key="2">
    <citation type="submission" date="2025-08" db="UniProtKB">
        <authorList>
            <consortium name="Ensembl"/>
        </authorList>
    </citation>
    <scope>IDENTIFICATION</scope>
</reference>
<evidence type="ECO:0000256" key="9">
    <source>
        <dbReference type="ARBA" id="ARBA00022837"/>
    </source>
</evidence>
<feature type="domain" description="Cadherin" evidence="17">
    <location>
        <begin position="313"/>
        <end position="424"/>
    </location>
</feature>
<evidence type="ECO:0000256" key="6">
    <source>
        <dbReference type="ARBA" id="ARBA00022723"/>
    </source>
</evidence>
<dbReference type="FunFam" id="2.60.40.60:FF:000074">
    <property type="entry name" value="Desmoglein 4"/>
    <property type="match status" value="1"/>
</dbReference>
<sequence>IRSDWEENSTIYYKISGKGADEPPYGLFVINEKNGELNITGIVDREKNDMFKLKGKAYNFQGEVEQSLDLRIKVLDVNDNNPVFTQEVFYGAVEEASETNTFVMQLNATDADEKGTPNSQIAYRLLSQHPGHMPQFLIKKDTGKVYTIASNLDREVISTYTIGVEGKDLSGAYNGRSDSSTAEIKILDVNDNFPQLEHDSYEGSVEENTAGVEVLRMKAFDADEEGSDNWLADFQIASGNEGGYFAMKTDAATNEGVLMLVKEVDYETLQNLQLSVAVANKAAFHSSVASSYKAKAIPVKINVKNKKEGASFSPRKKALSVREELAKKDLPKRLGKYAAVDRDTGKIADNVKYAKEYDPDNWFSVDPKTAEITLNKVPDRESPNLVNGVYTAKILAITDDFPAHTATGTIELNVEDVNDHCPTIVNLAQHTCKNAGRINVTAVDEDADPNAGPFTFYIVDEPKGNADKWEINKKHDTSVLIVSKNPLWSNEYEIEIDVKDRQGLSCTKKQVLKVTVCQCPDGIKCAQNGVVSPLKDAKLGGGVVGLMILGLLTLLLVPLLLMFCQCGQSGFKPIAFTDGGVGTIGIINDEAGPVDTKIGNLSSPLGARPARGSLIGRQYGTDVNSGGFYTNGGSMGWRKSRESLRHVSGSGMAGAGFVTAGAGFVTAGGGALGEAFLDMYLTEKAQNYAEEEDSQPANDCFLIYNDEETSSLGSIGCCSFIEGGQDDHFLDNLEPKFKTLAEICIGKEINMDVQPSESSSVMAIKPVITNTVMTSPALQENVVVTEKSYSTDFGIKTARLPADAVVQNSYVVTEKSTTSGSTLQATRADASSLHQQNVMLNGSVVTSGAGLSGTIKIPDMSGSQNVVVVNRRVVSGSGMNGAILSSDPLLSQSFFTTEQLLTPSAPLTSTTSRVIKYSTVESSE</sequence>
<keyword evidence="7" id="KW-0732">Signal</keyword>
<dbReference type="EMBL" id="AFYH01234508">
    <property type="status" value="NOT_ANNOTATED_CDS"/>
    <property type="molecule type" value="Genomic_DNA"/>
</dbReference>
<keyword evidence="3" id="KW-1003">Cell membrane</keyword>
<accession>H3A6Y3</accession>
<dbReference type="InterPro" id="IPR015919">
    <property type="entry name" value="Cadherin-like_sf"/>
</dbReference>
<evidence type="ECO:0000256" key="7">
    <source>
        <dbReference type="ARBA" id="ARBA00022729"/>
    </source>
</evidence>
<evidence type="ECO:0000256" key="16">
    <source>
        <dbReference type="SAM" id="Phobius"/>
    </source>
</evidence>
<dbReference type="HOGENOM" id="CLU_005284_0_2_1"/>
<reference evidence="19" key="1">
    <citation type="submission" date="2011-08" db="EMBL/GenBank/DDBJ databases">
        <title>The draft genome of Latimeria chalumnae.</title>
        <authorList>
            <person name="Di Palma F."/>
            <person name="Alfoldi J."/>
            <person name="Johnson J."/>
            <person name="Berlin A."/>
            <person name="Gnerre S."/>
            <person name="Jaffe D."/>
            <person name="MacCallum I."/>
            <person name="Young S."/>
            <person name="Walker B.J."/>
            <person name="Lander E."/>
            <person name="Lindblad-Toh K."/>
        </authorList>
    </citation>
    <scope>NUCLEOTIDE SEQUENCE [LARGE SCALE GENOMIC DNA]</scope>
    <source>
        <strain evidence="19">Wild caught</strain>
    </source>
</reference>
<dbReference type="PRINTS" id="PR00205">
    <property type="entry name" value="CADHERIN"/>
</dbReference>
<dbReference type="InterPro" id="IPR020894">
    <property type="entry name" value="Cadherin_CS"/>
</dbReference>
<feature type="transmembrane region" description="Helical" evidence="16">
    <location>
        <begin position="539"/>
        <end position="563"/>
    </location>
</feature>
<dbReference type="PRINTS" id="PR01818">
    <property type="entry name" value="DESMOCADHERN"/>
</dbReference>
<gene>
    <name evidence="18" type="primary">LOC102361769</name>
</gene>
<evidence type="ECO:0000256" key="13">
    <source>
        <dbReference type="ARBA" id="ARBA00023136"/>
    </source>
</evidence>
<comment type="subcellular location">
    <subcellularLocation>
        <location evidence="2">Cell junction</location>
        <location evidence="2">Desmosome</location>
    </subcellularLocation>
    <subcellularLocation>
        <location evidence="1">Cell membrane</location>
        <topology evidence="1">Single-pass type I membrane protein</topology>
    </subcellularLocation>
</comment>
<dbReference type="PROSITE" id="PS00232">
    <property type="entry name" value="CADHERIN_1"/>
    <property type="match status" value="3"/>
</dbReference>
<evidence type="ECO:0000256" key="12">
    <source>
        <dbReference type="ARBA" id="ARBA00022989"/>
    </source>
</evidence>
<evidence type="ECO:0000256" key="3">
    <source>
        <dbReference type="ARBA" id="ARBA00022475"/>
    </source>
</evidence>